<dbReference type="Pfam" id="PF13966">
    <property type="entry name" value="zf-RVT"/>
    <property type="match status" value="1"/>
</dbReference>
<dbReference type="Proteomes" id="UP000594261">
    <property type="component" value="Chromosome 9"/>
</dbReference>
<evidence type="ECO:0000313" key="2">
    <source>
        <dbReference type="EnsemblPlants" id="QL09p014828:mrna:CDS:1"/>
    </source>
</evidence>
<proteinExistence type="predicted"/>
<reference evidence="2" key="2">
    <citation type="submission" date="2021-01" db="UniProtKB">
        <authorList>
            <consortium name="EnsemblPlants"/>
        </authorList>
    </citation>
    <scope>IDENTIFICATION</scope>
</reference>
<reference evidence="2 3" key="1">
    <citation type="journal article" date="2016" name="G3 (Bethesda)">
        <title>First Draft Assembly and Annotation of the Genome of a California Endemic Oak Quercus lobata Nee (Fagaceae).</title>
        <authorList>
            <person name="Sork V.L."/>
            <person name="Fitz-Gibbon S.T."/>
            <person name="Puiu D."/>
            <person name="Crepeau M."/>
            <person name="Gugger P.F."/>
            <person name="Sherman R."/>
            <person name="Stevens K."/>
            <person name="Langley C.H."/>
            <person name="Pellegrini M."/>
            <person name="Salzberg S.L."/>
        </authorList>
    </citation>
    <scope>NUCLEOTIDE SEQUENCE [LARGE SCALE GENOMIC DNA]</scope>
    <source>
        <strain evidence="2 3">cv. SW786</strain>
    </source>
</reference>
<organism evidence="2 3">
    <name type="scientific">Quercus lobata</name>
    <name type="common">Valley oak</name>
    <dbReference type="NCBI Taxonomy" id="97700"/>
    <lineage>
        <taxon>Eukaryota</taxon>
        <taxon>Viridiplantae</taxon>
        <taxon>Streptophyta</taxon>
        <taxon>Embryophyta</taxon>
        <taxon>Tracheophyta</taxon>
        <taxon>Spermatophyta</taxon>
        <taxon>Magnoliopsida</taxon>
        <taxon>eudicotyledons</taxon>
        <taxon>Gunneridae</taxon>
        <taxon>Pentapetalae</taxon>
        <taxon>rosids</taxon>
        <taxon>fabids</taxon>
        <taxon>Fagales</taxon>
        <taxon>Fagaceae</taxon>
        <taxon>Quercus</taxon>
    </lineage>
</organism>
<evidence type="ECO:0000313" key="3">
    <source>
        <dbReference type="Proteomes" id="UP000594261"/>
    </source>
</evidence>
<dbReference type="EMBL" id="LRBV02000009">
    <property type="status" value="NOT_ANNOTATED_CDS"/>
    <property type="molecule type" value="Genomic_DNA"/>
</dbReference>
<dbReference type="EnsemblPlants" id="QL09p014828:mrna">
    <property type="protein sequence ID" value="QL09p014828:mrna:CDS:1"/>
    <property type="gene ID" value="QL09p014828"/>
</dbReference>
<evidence type="ECO:0000259" key="1">
    <source>
        <dbReference type="Pfam" id="PF13966"/>
    </source>
</evidence>
<accession>A0A7N2MIQ3</accession>
<dbReference type="InParanoid" id="A0A7N2MIQ3"/>
<feature type="domain" description="Reverse transcriptase zinc-binding" evidence="1">
    <location>
        <begin position="54"/>
        <end position="150"/>
    </location>
</feature>
<protein>
    <recommendedName>
        <fullName evidence="1">Reverse transcriptase zinc-binding domain-containing protein</fullName>
    </recommendedName>
</protein>
<dbReference type="InterPro" id="IPR026960">
    <property type="entry name" value="RVT-Znf"/>
</dbReference>
<keyword evidence="3" id="KW-1185">Reference proteome</keyword>
<sequence length="301" mass="33715">MVSSLIDHETKWWKPNVVKALFLPFEADTILKIPLSQNLSDDALIWIGNKKGVFTVKSAYFIAAKLQVDKDVGESSSGDLSALIWRNLWKLKLPAKIKIFSGRVCVNGLPVYMKMMERGIQLGWDCPVCGDEPESLIHALISCDFALSVWSLWQDCPLHLLLKATDLIDVVHIFCSSPNAEHLEYFFAISWTIWHNRNLLVHNEKGLSPLQVWDLARNVMNDFHEANTVLWPMEHASNGGWVALLAGYFKVNVDGASPLDDHRVSGVGAIVRDDSGNIVAALSKALPSHYPVEWTELLAME</sequence>
<name>A0A7N2MIQ3_QUELO</name>
<dbReference type="Gramene" id="QL09p014828:mrna">
    <property type="protein sequence ID" value="QL09p014828:mrna:CDS:1"/>
    <property type="gene ID" value="QL09p014828"/>
</dbReference>
<dbReference type="AlphaFoldDB" id="A0A7N2MIQ3"/>
<dbReference type="OMA" id="PMEHASN"/>